<keyword evidence="4" id="KW-0963">Cytoplasm</keyword>
<dbReference type="InterPro" id="IPR051570">
    <property type="entry name" value="TBC1_cilium_biogenesis"/>
</dbReference>
<keyword evidence="7" id="KW-0970">Cilium biogenesis/degradation</keyword>
<dbReference type="InterPro" id="IPR001680">
    <property type="entry name" value="WD40_rpt"/>
</dbReference>
<sequence>MDVSVPIIVSSEITKKLFKLKPSRYDGLLLTIHHSTRDRKIRFIHVCYHENGNILVSADNQGNSYIFNLLDCKFWALPKVDSCTFITFSSLNPYELLIAEKQGAILIVDIDSGLVVGKLIGHKKSVKFVSFSKKKYCLSSSPYEAIVWNLQTRSKIQVLDLDKTNLLKYVGFLPVSGNIIACFQDDLIQVWSFGKFETLKQFLPSNWKNHTVKSITFTKNGEIMVVSGYLSTLAVFHLGNWKLLKLISLPDNIHTIRHTEFLSQPFDGGCNKILVVLSGQGSIHFFDIEQNVILSQLASKSEIINAVCSPNGNFMACTLCSGEVEVYNLEQYVASPIDVKVQKPSKNAKVSRRCLGGIEMVKEKIDHMLTNEKLKSVLKEYGEFPQTHRLKIWEKLLQLPNNIQQYNSIINHVTLMAFKDLNSNYPLESKLSLKDLKKLLNNIVTWCPFFANVDYFPVFAYPFVKVFQNKPLACFEAICTIILNWCQHWFEYFPLPPVNILAMVENLLMEHDPELLHHFATNDITSNIYIWPLLETAFSEVLTSSEWLIFWDHVLINEVSFLLCASAAYSIVQRNILISLKQSEEFQYFFHNQNPVDMKKFLKITYCILNSTSERIHPRQYLQPFGSIEEGNYPLFIEYPRTIVEFETDRMKQLDGELTELEGDKKKFMEQEKSKKLDKSNNELQKEQSRRMEELKKLCEERLDIMEKNVRREQKEFQEIMKQHEATTDDHIKNIDIGENRIKQQNDTSIKRNINGTCSDRHRRILEVKEKYLTQLKDLLKYKYVIDQVLKHPESVPSDYDNDIMMRKYEKLVEHEMDKIDKSVASLQKLKKMNMQTSLKIIDDFITNIEDEIKMKKSESLCEFPGKKVKNSKRVISNDPKNYSTQRNSRSLCCCAESCPKTVRFWDPTGS</sequence>
<dbReference type="GO" id="GO:0034451">
    <property type="term" value="C:centriolar satellite"/>
    <property type="evidence" value="ECO:0007669"/>
    <property type="project" value="UniProtKB-SubCell"/>
</dbReference>
<dbReference type="PANTHER" id="PTHR19853">
    <property type="entry name" value="WD REPEAT CONTAINING PROTEIN 3 WDR3"/>
    <property type="match status" value="1"/>
</dbReference>
<dbReference type="InterPro" id="IPR036322">
    <property type="entry name" value="WD40_repeat_dom_sf"/>
</dbReference>
<dbReference type="SMART" id="SM00320">
    <property type="entry name" value="WD40"/>
    <property type="match status" value="5"/>
</dbReference>
<keyword evidence="8" id="KW-0175">Coiled coil</keyword>
<dbReference type="AlphaFoldDB" id="A0A9N9X5W9"/>
<keyword evidence="9" id="KW-0206">Cytoskeleton</keyword>
<comment type="subcellular location">
    <subcellularLocation>
        <location evidence="1">Cytoplasm</location>
        <location evidence="1">Cytoskeleton</location>
        <location evidence="1">Cilium basal body</location>
    </subcellularLocation>
    <subcellularLocation>
        <location evidence="2">Cytoplasm</location>
        <location evidence="2">Cytoskeleton</location>
        <location evidence="2">Microtubule organizing center</location>
        <location evidence="2">Centrosome</location>
        <location evidence="2">Centriolar satellite</location>
    </subcellularLocation>
</comment>
<dbReference type="PANTHER" id="PTHR19853:SF1">
    <property type="entry name" value="TBC1 DOMAIN FAMILY MEMBER 31"/>
    <property type="match status" value="1"/>
</dbReference>
<evidence type="ECO:0000256" key="2">
    <source>
        <dbReference type="ARBA" id="ARBA00004607"/>
    </source>
</evidence>
<dbReference type="OrthoDB" id="5578278at2759"/>
<keyword evidence="5" id="KW-0853">WD repeat</keyword>
<dbReference type="PROSITE" id="PS50086">
    <property type="entry name" value="TBC_RABGAP"/>
    <property type="match status" value="1"/>
</dbReference>
<reference evidence="14" key="1">
    <citation type="submission" date="2022-01" db="EMBL/GenBank/DDBJ databases">
        <authorList>
            <person name="King R."/>
        </authorList>
    </citation>
    <scope>NUCLEOTIDE SEQUENCE</scope>
</reference>
<keyword evidence="15" id="KW-1185">Reference proteome</keyword>
<evidence type="ECO:0000256" key="11">
    <source>
        <dbReference type="ARBA" id="ARBA00034464"/>
    </source>
</evidence>
<evidence type="ECO:0000256" key="6">
    <source>
        <dbReference type="ARBA" id="ARBA00022737"/>
    </source>
</evidence>
<dbReference type="InterPro" id="IPR035969">
    <property type="entry name" value="Rab-GAP_TBC_sf"/>
</dbReference>
<evidence type="ECO:0000256" key="10">
    <source>
        <dbReference type="ARBA" id="ARBA00023273"/>
    </source>
</evidence>
<evidence type="ECO:0000256" key="7">
    <source>
        <dbReference type="ARBA" id="ARBA00022794"/>
    </source>
</evidence>
<evidence type="ECO:0000256" key="4">
    <source>
        <dbReference type="ARBA" id="ARBA00022490"/>
    </source>
</evidence>
<dbReference type="Pfam" id="PF00566">
    <property type="entry name" value="RabGAP-TBC"/>
    <property type="match status" value="1"/>
</dbReference>
<evidence type="ECO:0000313" key="14">
    <source>
        <dbReference type="EMBL" id="CAG9820843.1"/>
    </source>
</evidence>
<dbReference type="Gene3D" id="2.130.10.10">
    <property type="entry name" value="YVTN repeat-like/Quinoprotein amine dehydrogenase"/>
    <property type="match status" value="1"/>
</dbReference>
<gene>
    <name evidence="14" type="ORF">PHAECO_LOCUS8531</name>
</gene>
<feature type="region of interest" description="Disordered" evidence="12">
    <location>
        <begin position="665"/>
        <end position="690"/>
    </location>
</feature>
<evidence type="ECO:0000256" key="5">
    <source>
        <dbReference type="ARBA" id="ARBA00022574"/>
    </source>
</evidence>
<feature type="domain" description="Rab-GAP TBC" evidence="13">
    <location>
        <begin position="383"/>
        <end position="558"/>
    </location>
</feature>
<dbReference type="SUPFAM" id="SSF50978">
    <property type="entry name" value="WD40 repeat-like"/>
    <property type="match status" value="1"/>
</dbReference>
<reference evidence="14" key="2">
    <citation type="submission" date="2022-10" db="EMBL/GenBank/DDBJ databases">
        <authorList>
            <consortium name="ENA_rothamsted_submissions"/>
            <consortium name="culmorum"/>
            <person name="King R."/>
        </authorList>
    </citation>
    <scope>NUCLEOTIDE SEQUENCE</scope>
</reference>
<dbReference type="Proteomes" id="UP001153737">
    <property type="component" value="Chromosome 4"/>
</dbReference>
<evidence type="ECO:0000313" key="15">
    <source>
        <dbReference type="Proteomes" id="UP001153737"/>
    </source>
</evidence>
<organism evidence="14 15">
    <name type="scientific">Phaedon cochleariae</name>
    <name type="common">Mustard beetle</name>
    <dbReference type="NCBI Taxonomy" id="80249"/>
    <lineage>
        <taxon>Eukaryota</taxon>
        <taxon>Metazoa</taxon>
        <taxon>Ecdysozoa</taxon>
        <taxon>Arthropoda</taxon>
        <taxon>Hexapoda</taxon>
        <taxon>Insecta</taxon>
        <taxon>Pterygota</taxon>
        <taxon>Neoptera</taxon>
        <taxon>Endopterygota</taxon>
        <taxon>Coleoptera</taxon>
        <taxon>Polyphaga</taxon>
        <taxon>Cucujiformia</taxon>
        <taxon>Chrysomeloidea</taxon>
        <taxon>Chrysomelidae</taxon>
        <taxon>Chrysomelinae</taxon>
        <taxon>Chrysomelini</taxon>
        <taxon>Phaedon</taxon>
    </lineage>
</organism>
<dbReference type="GO" id="GO:0030030">
    <property type="term" value="P:cell projection organization"/>
    <property type="evidence" value="ECO:0007669"/>
    <property type="project" value="UniProtKB-KW"/>
</dbReference>
<name>A0A9N9X5W9_PHACE</name>
<keyword evidence="10" id="KW-0966">Cell projection</keyword>
<proteinExistence type="predicted"/>
<accession>A0A9N9X5W9</accession>
<evidence type="ECO:0000256" key="12">
    <source>
        <dbReference type="SAM" id="MobiDB-lite"/>
    </source>
</evidence>
<dbReference type="SUPFAM" id="SSF47923">
    <property type="entry name" value="Ypt/Rab-GAP domain of gyp1p"/>
    <property type="match status" value="1"/>
</dbReference>
<comment type="function">
    <text evidence="11">Molecular adapter which is involved in cilium biogenesis. Part of a functional complex including OFD1 a centriolar protein involved in cilium assembly. Could regulate the cAMP-dependent phosphorylation of OFD1, and its subsequent ubiquitination by PJA2 which ultimately leads to its proteasomal degradation.</text>
</comment>
<evidence type="ECO:0000259" key="13">
    <source>
        <dbReference type="PROSITE" id="PS50086"/>
    </source>
</evidence>
<keyword evidence="6" id="KW-0677">Repeat</keyword>
<evidence type="ECO:0000256" key="3">
    <source>
        <dbReference type="ARBA" id="ARBA00014199"/>
    </source>
</evidence>
<evidence type="ECO:0000256" key="8">
    <source>
        <dbReference type="ARBA" id="ARBA00023054"/>
    </source>
</evidence>
<protein>
    <recommendedName>
        <fullName evidence="3">TBC1 domain family member 31</fullName>
    </recommendedName>
</protein>
<evidence type="ECO:0000256" key="9">
    <source>
        <dbReference type="ARBA" id="ARBA00023212"/>
    </source>
</evidence>
<dbReference type="InterPro" id="IPR015943">
    <property type="entry name" value="WD40/YVTN_repeat-like_dom_sf"/>
</dbReference>
<evidence type="ECO:0000256" key="1">
    <source>
        <dbReference type="ARBA" id="ARBA00004120"/>
    </source>
</evidence>
<dbReference type="EMBL" id="OU896710">
    <property type="protein sequence ID" value="CAG9820843.1"/>
    <property type="molecule type" value="Genomic_DNA"/>
</dbReference>
<dbReference type="InterPro" id="IPR000195">
    <property type="entry name" value="Rab-GAP-TBC_dom"/>
</dbReference>
<dbReference type="Gene3D" id="1.10.472.80">
    <property type="entry name" value="Ypt/Rab-GAP domain of gyp1p, domain 3"/>
    <property type="match status" value="1"/>
</dbReference>